<keyword evidence="5" id="KW-0808">Transferase</keyword>
<comment type="cofactor">
    <cofactor evidence="1 4">
        <name>pyridoxal 5'-phosphate</name>
        <dbReference type="ChEBI" id="CHEBI:597326"/>
    </cofactor>
</comment>
<dbReference type="PANTHER" id="PTHR11808">
    <property type="entry name" value="TRANS-SULFURATION ENZYME FAMILY MEMBER"/>
    <property type="match status" value="1"/>
</dbReference>
<dbReference type="OrthoDB" id="9803887at2"/>
<gene>
    <name evidence="5" type="ORF">FTW19_20960</name>
</gene>
<feature type="modified residue" description="N6-(pyridoxal phosphate)lysine" evidence="3">
    <location>
        <position position="240"/>
    </location>
</feature>
<dbReference type="InterPro" id="IPR015424">
    <property type="entry name" value="PyrdxlP-dep_Trfase"/>
</dbReference>
<keyword evidence="2 3" id="KW-0663">Pyridoxal phosphate</keyword>
<dbReference type="Proteomes" id="UP000321820">
    <property type="component" value="Chromosome"/>
</dbReference>
<evidence type="ECO:0000256" key="4">
    <source>
        <dbReference type="RuleBase" id="RU362118"/>
    </source>
</evidence>
<dbReference type="SUPFAM" id="SSF53383">
    <property type="entry name" value="PLP-dependent transferases"/>
    <property type="match status" value="1"/>
</dbReference>
<accession>A0A5B9EHC9</accession>
<evidence type="ECO:0000313" key="6">
    <source>
        <dbReference type="Proteomes" id="UP000321820"/>
    </source>
</evidence>
<evidence type="ECO:0000256" key="3">
    <source>
        <dbReference type="PIRSR" id="PIRSR001434-2"/>
    </source>
</evidence>
<name>A0A5B9EHC9_9BACT</name>
<evidence type="ECO:0000256" key="1">
    <source>
        <dbReference type="ARBA" id="ARBA00001933"/>
    </source>
</evidence>
<dbReference type="GO" id="GO:0019346">
    <property type="term" value="P:transsulfuration"/>
    <property type="evidence" value="ECO:0007669"/>
    <property type="project" value="InterPro"/>
</dbReference>
<dbReference type="InterPro" id="IPR015422">
    <property type="entry name" value="PyrdxlP-dep_Trfase_small"/>
</dbReference>
<dbReference type="InterPro" id="IPR000277">
    <property type="entry name" value="Cys/Met-Metab_PyrdxlP-dep_enz"/>
</dbReference>
<protein>
    <submittedName>
        <fullName evidence="5">PLP-dependent transferase</fullName>
    </submittedName>
</protein>
<dbReference type="GO" id="GO:0005737">
    <property type="term" value="C:cytoplasm"/>
    <property type="evidence" value="ECO:0007669"/>
    <property type="project" value="TreeGrafter"/>
</dbReference>
<keyword evidence="6" id="KW-1185">Reference proteome</keyword>
<dbReference type="GO" id="GO:0016846">
    <property type="term" value="F:carbon-sulfur lyase activity"/>
    <property type="evidence" value="ECO:0007669"/>
    <property type="project" value="TreeGrafter"/>
</dbReference>
<dbReference type="InterPro" id="IPR015421">
    <property type="entry name" value="PyrdxlP-dep_Trfase_major"/>
</dbReference>
<organism evidence="5 6">
    <name type="scientific">Terriglobus albidus</name>
    <dbReference type="NCBI Taxonomy" id="1592106"/>
    <lineage>
        <taxon>Bacteria</taxon>
        <taxon>Pseudomonadati</taxon>
        <taxon>Acidobacteriota</taxon>
        <taxon>Terriglobia</taxon>
        <taxon>Terriglobales</taxon>
        <taxon>Acidobacteriaceae</taxon>
        <taxon>Terriglobus</taxon>
    </lineage>
</organism>
<proteinExistence type="inferred from homology"/>
<sequence length="432" mass="47572">MSSSESNDQSQPAYKSRLRELHPSTRAILAGYASKFSERSVKPPLFRTSTFEFSSAEEGRQFFQRAYHLPGDDGKEPGLIYSRLNNPNVEIWEDKMVAIENGAAFAAAFPSGMSAISTTLLALLPVGARILYTDPVYGGTYFFLEHFGERFGYSARAVDTSDLSAVESALDNSPQPYDMVFLETPSNPSMTITDIQAVVQLIRTRNGARTLIAVDNTFLGPVFQHPFLQGVDLVFYSATKFLGGHSDLIAGIVLAGEGRGKDLIGVIRDFRTILGGTLAADTAWMLTRSLETCWLRMERQAEKATKVATALAQHPKVERVLFPGLLSENDGPSYVTYKKQCTGPGSMITFYLKDAGFKEASRFLDAVKICHLAVSLGGTESLIEHPRTMTHSDMSEDDLERCKITNSMIRLSVGLESSKDLVRDLFDALDQI</sequence>
<dbReference type="GO" id="GO:0016740">
    <property type="term" value="F:transferase activity"/>
    <property type="evidence" value="ECO:0007669"/>
    <property type="project" value="UniProtKB-KW"/>
</dbReference>
<dbReference type="AlphaFoldDB" id="A0A5B9EHC9"/>
<comment type="similarity">
    <text evidence="4">Belongs to the trans-sulfuration enzymes family.</text>
</comment>
<dbReference type="FunFam" id="3.40.640.10:FF:000046">
    <property type="entry name" value="Cystathionine gamma-lyase"/>
    <property type="match status" value="1"/>
</dbReference>
<dbReference type="PIRSF" id="PIRSF001434">
    <property type="entry name" value="CGS"/>
    <property type="match status" value="1"/>
</dbReference>
<dbReference type="EMBL" id="CP042806">
    <property type="protein sequence ID" value="QEE30230.1"/>
    <property type="molecule type" value="Genomic_DNA"/>
</dbReference>
<evidence type="ECO:0000256" key="2">
    <source>
        <dbReference type="ARBA" id="ARBA00022898"/>
    </source>
</evidence>
<reference evidence="5 6" key="1">
    <citation type="submission" date="2019-08" db="EMBL/GenBank/DDBJ databases">
        <title>Complete genome sequence of Terriglobus albidus strain ORNL.</title>
        <authorList>
            <person name="Podar M."/>
        </authorList>
    </citation>
    <scope>NUCLEOTIDE SEQUENCE [LARGE SCALE GENOMIC DNA]</scope>
    <source>
        <strain evidence="5 6">ORNL</strain>
    </source>
</reference>
<dbReference type="GO" id="GO:0030170">
    <property type="term" value="F:pyridoxal phosphate binding"/>
    <property type="evidence" value="ECO:0007669"/>
    <property type="project" value="InterPro"/>
</dbReference>
<dbReference type="CDD" id="cd00614">
    <property type="entry name" value="CGS_like"/>
    <property type="match status" value="1"/>
</dbReference>
<dbReference type="InterPro" id="IPR054542">
    <property type="entry name" value="Cys_met_metab_PP"/>
</dbReference>
<dbReference type="Pfam" id="PF01053">
    <property type="entry name" value="Cys_Met_Meta_PP"/>
    <property type="match status" value="1"/>
</dbReference>
<evidence type="ECO:0000313" key="5">
    <source>
        <dbReference type="EMBL" id="QEE30230.1"/>
    </source>
</evidence>
<dbReference type="PROSITE" id="PS00868">
    <property type="entry name" value="CYS_MET_METAB_PP"/>
    <property type="match status" value="1"/>
</dbReference>
<dbReference type="KEGG" id="talb:FTW19_20960"/>
<dbReference type="Gene3D" id="3.90.1150.10">
    <property type="entry name" value="Aspartate Aminotransferase, domain 1"/>
    <property type="match status" value="1"/>
</dbReference>
<dbReference type="PANTHER" id="PTHR11808:SF86">
    <property type="entry name" value="METHIONINE GAMMA-LYASE"/>
    <property type="match status" value="1"/>
</dbReference>
<dbReference type="Gene3D" id="3.40.640.10">
    <property type="entry name" value="Type I PLP-dependent aspartate aminotransferase-like (Major domain)"/>
    <property type="match status" value="1"/>
</dbReference>
<dbReference type="RefSeq" id="WP_147649499.1">
    <property type="nucleotide sequence ID" value="NZ_CP042806.1"/>
</dbReference>